<feature type="signal peptide" evidence="4">
    <location>
        <begin position="1"/>
        <end position="26"/>
    </location>
</feature>
<keyword evidence="1 4" id="KW-0813">Transport</keyword>
<name>A0AAE9Z3B4_9GAMM</name>
<dbReference type="Pfam" id="PF03968">
    <property type="entry name" value="LptD_N"/>
    <property type="match status" value="1"/>
</dbReference>
<evidence type="ECO:0000256" key="3">
    <source>
        <dbReference type="ARBA" id="ARBA00022764"/>
    </source>
</evidence>
<sequence length="174" mass="19283" precursor="true">MSRPFMKNLAASLLLLTSVIAAPVNAAKADFEQRIKIDSDRQAADLKNKIASYLDNVKITQGSLVINADIVQVFGEKDSDVKVYLAKGNPATFEQLLDDGNMINLQADEIRYEPGKNMITISGHALLRQQDSQVSGSRITYNTLTEQLSAESDKNERVTTILEPEIKDKNKDQN</sequence>
<protein>
    <recommendedName>
        <fullName evidence="4">Lipopolysaccharide export system protein LptA</fullName>
    </recommendedName>
</protein>
<reference evidence="7 8" key="2">
    <citation type="journal article" date="2022" name="Mar. Drugs">
        <title>Bioassay-Guided Fractionation Leads to the Detection of Cholic Acid Generated by the Rare Thalassomonas sp.</title>
        <authorList>
            <person name="Pheiffer F."/>
            <person name="Schneider Y.K."/>
            <person name="Hansen E.H."/>
            <person name="Andersen J.H."/>
            <person name="Isaksson J."/>
            <person name="Busche T."/>
            <person name="R C."/>
            <person name="Kalinowski J."/>
            <person name="Zyl L.V."/>
            <person name="Trindade M."/>
        </authorList>
    </citation>
    <scope>NUCLEOTIDE SEQUENCE [LARGE SCALE GENOMIC DNA]</scope>
    <source>
        <strain evidence="7 8">XOM25</strain>
    </source>
</reference>
<evidence type="ECO:0000256" key="2">
    <source>
        <dbReference type="ARBA" id="ARBA00022729"/>
    </source>
</evidence>
<gene>
    <name evidence="4 7" type="primary">lptA</name>
    <name evidence="7" type="ORF">SG34_024210</name>
</gene>
<evidence type="ECO:0000259" key="6">
    <source>
        <dbReference type="Pfam" id="PF03968"/>
    </source>
</evidence>
<evidence type="ECO:0000313" key="8">
    <source>
        <dbReference type="Proteomes" id="UP000032352"/>
    </source>
</evidence>
<dbReference type="NCBIfam" id="TIGR03002">
    <property type="entry name" value="outer_YhbN_LptA"/>
    <property type="match status" value="1"/>
</dbReference>
<keyword evidence="3 4" id="KW-0574">Periplasm</keyword>
<accession>A0AAE9Z3B4</accession>
<organism evidence="7 8">
    <name type="scientific">Thalassomonas viridans</name>
    <dbReference type="NCBI Taxonomy" id="137584"/>
    <lineage>
        <taxon>Bacteria</taxon>
        <taxon>Pseudomonadati</taxon>
        <taxon>Pseudomonadota</taxon>
        <taxon>Gammaproteobacteria</taxon>
        <taxon>Alteromonadales</taxon>
        <taxon>Colwelliaceae</taxon>
        <taxon>Thalassomonas</taxon>
    </lineage>
</organism>
<evidence type="ECO:0000256" key="1">
    <source>
        <dbReference type="ARBA" id="ARBA00022448"/>
    </source>
</evidence>
<feature type="domain" description="Organic solvent tolerance-like N-terminal" evidence="6">
    <location>
        <begin position="36"/>
        <end position="146"/>
    </location>
</feature>
<evidence type="ECO:0000313" key="7">
    <source>
        <dbReference type="EMBL" id="WDE04412.1"/>
    </source>
</evidence>
<comment type="similarity">
    <text evidence="4">Belongs to the LptA family.</text>
</comment>
<dbReference type="InterPro" id="IPR005653">
    <property type="entry name" value="OstA-like_N"/>
</dbReference>
<dbReference type="EMBL" id="CP059733">
    <property type="protein sequence ID" value="WDE04412.1"/>
    <property type="molecule type" value="Genomic_DNA"/>
</dbReference>
<comment type="subcellular location">
    <subcellularLocation>
        <location evidence="4">Periplasm</location>
    </subcellularLocation>
</comment>
<keyword evidence="8" id="KW-1185">Reference proteome</keyword>
<dbReference type="GO" id="GO:0030288">
    <property type="term" value="C:outer membrane-bounded periplasmic space"/>
    <property type="evidence" value="ECO:0007669"/>
    <property type="project" value="TreeGrafter"/>
</dbReference>
<comment type="subunit">
    <text evidence="4">Component of the lipopolysaccharide transport and assembly complex.</text>
</comment>
<proteinExistence type="inferred from homology"/>
<dbReference type="AlphaFoldDB" id="A0AAE9Z3B4"/>
<dbReference type="GO" id="GO:0009279">
    <property type="term" value="C:cell outer membrane"/>
    <property type="evidence" value="ECO:0007669"/>
    <property type="project" value="TreeGrafter"/>
</dbReference>
<dbReference type="GO" id="GO:0001530">
    <property type="term" value="F:lipopolysaccharide binding"/>
    <property type="evidence" value="ECO:0007669"/>
    <property type="project" value="InterPro"/>
</dbReference>
<dbReference type="GO" id="GO:0015920">
    <property type="term" value="P:lipopolysaccharide transport"/>
    <property type="evidence" value="ECO:0007669"/>
    <property type="project" value="UniProtKB-UniRule"/>
</dbReference>
<dbReference type="KEGG" id="tvd:SG34_024210"/>
<comment type="function">
    <text evidence="4">Involved in the assembly of lipopolysaccharide (LPS). Required for the translocation of LPS from the inner membrane to the outer membrane. May form a bridge between the inner membrane and the outer membrane, via interactions with LptC and LptD, thereby facilitating LPS transfer across the periplasm.</text>
</comment>
<keyword evidence="2 4" id="KW-0732">Signal</keyword>
<feature type="chain" id="PRO_5041756986" description="Lipopolysaccharide export system protein LptA" evidence="4">
    <location>
        <begin position="27"/>
        <end position="174"/>
    </location>
</feature>
<dbReference type="InterPro" id="IPR052037">
    <property type="entry name" value="LPS_export_LptA"/>
</dbReference>
<evidence type="ECO:0000256" key="5">
    <source>
        <dbReference type="SAM" id="MobiDB-lite"/>
    </source>
</evidence>
<dbReference type="PANTHER" id="PTHR36504">
    <property type="entry name" value="LIPOPOLYSACCHARIDE EXPORT SYSTEM PROTEIN LPTA"/>
    <property type="match status" value="1"/>
</dbReference>
<feature type="region of interest" description="Disordered" evidence="5">
    <location>
        <begin position="152"/>
        <end position="174"/>
    </location>
</feature>
<feature type="compositionally biased region" description="Basic and acidic residues" evidence="5">
    <location>
        <begin position="164"/>
        <end position="174"/>
    </location>
</feature>
<dbReference type="GO" id="GO:0043165">
    <property type="term" value="P:Gram-negative-bacterium-type cell outer membrane assembly"/>
    <property type="evidence" value="ECO:0007669"/>
    <property type="project" value="UniProtKB-UniRule"/>
</dbReference>
<evidence type="ECO:0000256" key="4">
    <source>
        <dbReference type="HAMAP-Rule" id="MF_01914"/>
    </source>
</evidence>
<reference evidence="7 8" key="1">
    <citation type="journal article" date="2015" name="Genome Announc.">
        <title>Draft Genome Sequences of Marine Isolates of Thalassomonas viridans and Thalassomonas actiniarum.</title>
        <authorList>
            <person name="Olonade I."/>
            <person name="van Zyl L.J."/>
            <person name="Trindade M."/>
        </authorList>
    </citation>
    <scope>NUCLEOTIDE SEQUENCE [LARGE SCALE GENOMIC DNA]</scope>
    <source>
        <strain evidence="7 8">XOM25</strain>
    </source>
</reference>
<dbReference type="GO" id="GO:0017089">
    <property type="term" value="F:glycolipid transfer activity"/>
    <property type="evidence" value="ECO:0007669"/>
    <property type="project" value="TreeGrafter"/>
</dbReference>
<dbReference type="Gene3D" id="2.60.450.10">
    <property type="entry name" value="Lipopolysaccharide (LPS) transport protein A like domain"/>
    <property type="match status" value="1"/>
</dbReference>
<dbReference type="InterPro" id="IPR014340">
    <property type="entry name" value="LptA"/>
</dbReference>
<dbReference type="Proteomes" id="UP000032352">
    <property type="component" value="Chromosome"/>
</dbReference>
<dbReference type="HAMAP" id="MF_01914">
    <property type="entry name" value="LPS_assembly_LptA"/>
    <property type="match status" value="1"/>
</dbReference>
<dbReference type="PANTHER" id="PTHR36504:SF1">
    <property type="entry name" value="LIPOPOLYSACCHARIDE EXPORT SYSTEM PROTEIN LPTA"/>
    <property type="match status" value="1"/>
</dbReference>